<dbReference type="InterPro" id="IPR036105">
    <property type="entry name" value="DiNase_FeMo-co_biosyn_sf"/>
</dbReference>
<comment type="caution">
    <text evidence="1">The sequence shown here is derived from an EMBL/GenBank/DDBJ whole genome shotgun (WGS) entry which is preliminary data.</text>
</comment>
<sequence length="128" mass="13955">MKIAVAVSNDYRKVTGHAGRTRKWLVFEVNDTEVAPNPTRVELEPDMVFHHFDDQGPHPLDGITAVITISAGEGFVKHMGKRGVEVAQTAETDPAKAAADYLAHCLSDPKPRPIGALICKALDLFSKH</sequence>
<proteinExistence type="predicted"/>
<dbReference type="AlphaFoldDB" id="A0A178MT74"/>
<dbReference type="EMBL" id="LWQT01000046">
    <property type="protein sequence ID" value="OAN51351.1"/>
    <property type="molecule type" value="Genomic_DNA"/>
</dbReference>
<protein>
    <recommendedName>
        <fullName evidence="3">Nitrogen fixation protein</fullName>
    </recommendedName>
</protein>
<reference evidence="1 2" key="1">
    <citation type="submission" date="2016-04" db="EMBL/GenBank/DDBJ databases">
        <title>Draft genome sequence of freshwater magnetotactic bacteria Magnetospirillum marisnigri SP-1 and Magnetospirillum moscoviense BB-1.</title>
        <authorList>
            <person name="Koziaeva V."/>
            <person name="Dziuba M.V."/>
            <person name="Ivanov T.M."/>
            <person name="Kuznetsov B."/>
            <person name="Grouzdev D.S."/>
        </authorList>
    </citation>
    <scope>NUCLEOTIDE SEQUENCE [LARGE SCALE GENOMIC DNA]</scope>
    <source>
        <strain evidence="1 2">SP-1</strain>
    </source>
</reference>
<dbReference type="Gene3D" id="3.30.420.130">
    <property type="entry name" value="Dinitrogenase iron-molybdenum cofactor biosynthesis domain"/>
    <property type="match status" value="1"/>
</dbReference>
<evidence type="ECO:0008006" key="3">
    <source>
        <dbReference type="Google" id="ProtNLM"/>
    </source>
</evidence>
<accession>A0A178MT74</accession>
<dbReference type="SUPFAM" id="SSF53146">
    <property type="entry name" value="Nitrogenase accessory factor-like"/>
    <property type="match status" value="1"/>
</dbReference>
<dbReference type="OrthoDB" id="9797941at2"/>
<evidence type="ECO:0000313" key="1">
    <source>
        <dbReference type="EMBL" id="OAN51351.1"/>
    </source>
</evidence>
<organism evidence="1 2">
    <name type="scientific">Paramagnetospirillum marisnigri</name>
    <dbReference type="NCBI Taxonomy" id="1285242"/>
    <lineage>
        <taxon>Bacteria</taxon>
        <taxon>Pseudomonadati</taxon>
        <taxon>Pseudomonadota</taxon>
        <taxon>Alphaproteobacteria</taxon>
        <taxon>Rhodospirillales</taxon>
        <taxon>Magnetospirillaceae</taxon>
        <taxon>Paramagnetospirillum</taxon>
    </lineage>
</organism>
<name>A0A178MT74_9PROT</name>
<keyword evidence="2" id="KW-1185">Reference proteome</keyword>
<dbReference type="RefSeq" id="WP_068491637.1">
    <property type="nucleotide sequence ID" value="NZ_LWQT01000046.1"/>
</dbReference>
<dbReference type="Proteomes" id="UP000078428">
    <property type="component" value="Unassembled WGS sequence"/>
</dbReference>
<gene>
    <name evidence="1" type="ORF">A6A04_16375</name>
</gene>
<evidence type="ECO:0000313" key="2">
    <source>
        <dbReference type="Proteomes" id="UP000078428"/>
    </source>
</evidence>
<dbReference type="STRING" id="1285242.A6A04_16375"/>